<name>A0A166FL33_9AGAM</name>
<organism evidence="2 3">
    <name type="scientific">Sistotremastrum suecicum HHB10207 ss-3</name>
    <dbReference type="NCBI Taxonomy" id="1314776"/>
    <lineage>
        <taxon>Eukaryota</taxon>
        <taxon>Fungi</taxon>
        <taxon>Dikarya</taxon>
        <taxon>Basidiomycota</taxon>
        <taxon>Agaricomycotina</taxon>
        <taxon>Agaricomycetes</taxon>
        <taxon>Sistotremastrales</taxon>
        <taxon>Sistotremastraceae</taxon>
        <taxon>Sistotremastrum</taxon>
    </lineage>
</organism>
<reference evidence="2 3" key="1">
    <citation type="journal article" date="2016" name="Mol. Biol. Evol.">
        <title>Comparative Genomics of Early-Diverging Mushroom-Forming Fungi Provides Insights into the Origins of Lignocellulose Decay Capabilities.</title>
        <authorList>
            <person name="Nagy L.G."/>
            <person name="Riley R."/>
            <person name="Tritt A."/>
            <person name="Adam C."/>
            <person name="Daum C."/>
            <person name="Floudas D."/>
            <person name="Sun H."/>
            <person name="Yadav J.S."/>
            <person name="Pangilinan J."/>
            <person name="Larsson K.H."/>
            <person name="Matsuura K."/>
            <person name="Barry K."/>
            <person name="Labutti K."/>
            <person name="Kuo R."/>
            <person name="Ohm R.A."/>
            <person name="Bhattacharya S.S."/>
            <person name="Shirouzu T."/>
            <person name="Yoshinaga Y."/>
            <person name="Martin F.M."/>
            <person name="Grigoriev I.V."/>
            <person name="Hibbett D.S."/>
        </authorList>
    </citation>
    <scope>NUCLEOTIDE SEQUENCE [LARGE SCALE GENOMIC DNA]</scope>
    <source>
        <strain evidence="2 3">HHB10207 ss-3</strain>
    </source>
</reference>
<gene>
    <name evidence="2" type="ORF">SISSUDRAFT_1043696</name>
</gene>
<feature type="non-terminal residue" evidence="2">
    <location>
        <position position="1"/>
    </location>
</feature>
<keyword evidence="3" id="KW-1185">Reference proteome</keyword>
<dbReference type="AlphaFoldDB" id="A0A166FL33"/>
<sequence>MTDKDGAHRVHNQSKRVRERSKRCRSKNPTKTGLRAEACVEGADIPSSRKYPPESDHL</sequence>
<evidence type="ECO:0000256" key="1">
    <source>
        <dbReference type="SAM" id="MobiDB-lite"/>
    </source>
</evidence>
<accession>A0A166FL33</accession>
<dbReference type="Proteomes" id="UP000076798">
    <property type="component" value="Unassembled WGS sequence"/>
</dbReference>
<evidence type="ECO:0000313" key="3">
    <source>
        <dbReference type="Proteomes" id="UP000076798"/>
    </source>
</evidence>
<feature type="compositionally biased region" description="Basic residues" evidence="1">
    <location>
        <begin position="9"/>
        <end position="28"/>
    </location>
</feature>
<protein>
    <submittedName>
        <fullName evidence="2">Uncharacterized protein</fullName>
    </submittedName>
</protein>
<feature type="region of interest" description="Disordered" evidence="1">
    <location>
        <begin position="1"/>
        <end position="58"/>
    </location>
</feature>
<evidence type="ECO:0000313" key="2">
    <source>
        <dbReference type="EMBL" id="KZT40765.1"/>
    </source>
</evidence>
<dbReference type="EMBL" id="KV428028">
    <property type="protein sequence ID" value="KZT40765.1"/>
    <property type="molecule type" value="Genomic_DNA"/>
</dbReference>
<proteinExistence type="predicted"/>